<evidence type="ECO:0000256" key="4">
    <source>
        <dbReference type="ARBA" id="ARBA00022989"/>
    </source>
</evidence>
<feature type="transmembrane region" description="Helical" evidence="6">
    <location>
        <begin position="78"/>
        <end position="97"/>
    </location>
</feature>
<dbReference type="PANTHER" id="PTHR43791:SF49">
    <property type="entry name" value="TRANSPORTER, PUTATIVE (AFU_ORTHOLOGUE AFUA_4G04250)-RELATED"/>
    <property type="match status" value="1"/>
</dbReference>
<protein>
    <submittedName>
        <fullName evidence="7">Major facilitator superfamily, MFS transporter superfamily</fullName>
    </submittedName>
</protein>
<dbReference type="Pfam" id="PF07690">
    <property type="entry name" value="MFS_1"/>
    <property type="match status" value="1"/>
</dbReference>
<dbReference type="AlphaFoldDB" id="A0A9Q9AY11"/>
<reference evidence="7" key="1">
    <citation type="submission" date="2022-06" db="EMBL/GenBank/DDBJ databases">
        <title>Complete genome sequences of two strains of the flax pathogen Septoria linicola.</title>
        <authorList>
            <person name="Lapalu N."/>
            <person name="Simon A."/>
            <person name="Demenou B."/>
            <person name="Paumier D."/>
            <person name="Guillot M.-P."/>
            <person name="Gout L."/>
            <person name="Valade R."/>
        </authorList>
    </citation>
    <scope>NUCLEOTIDE SEQUENCE</scope>
    <source>
        <strain evidence="7">SE15195</strain>
    </source>
</reference>
<feature type="transmembrane region" description="Helical" evidence="6">
    <location>
        <begin position="134"/>
        <end position="157"/>
    </location>
</feature>
<feature type="transmembrane region" description="Helical" evidence="6">
    <location>
        <begin position="103"/>
        <end position="122"/>
    </location>
</feature>
<dbReference type="Proteomes" id="UP001056384">
    <property type="component" value="Chromosome 9"/>
</dbReference>
<feature type="transmembrane region" description="Helical" evidence="6">
    <location>
        <begin position="235"/>
        <end position="257"/>
    </location>
</feature>
<evidence type="ECO:0000313" key="8">
    <source>
        <dbReference type="Proteomes" id="UP001056384"/>
    </source>
</evidence>
<dbReference type="GO" id="GO:0022857">
    <property type="term" value="F:transmembrane transporter activity"/>
    <property type="evidence" value="ECO:0007669"/>
    <property type="project" value="InterPro"/>
</dbReference>
<dbReference type="EMBL" id="CP099426">
    <property type="protein sequence ID" value="USW57174.1"/>
    <property type="molecule type" value="Genomic_DNA"/>
</dbReference>
<dbReference type="SUPFAM" id="SSF103473">
    <property type="entry name" value="MFS general substrate transporter"/>
    <property type="match status" value="1"/>
</dbReference>
<feature type="transmembrane region" description="Helical" evidence="6">
    <location>
        <begin position="335"/>
        <end position="354"/>
    </location>
</feature>
<keyword evidence="8" id="KW-1185">Reference proteome</keyword>
<organism evidence="7 8">
    <name type="scientific">Septoria linicola</name>
    <dbReference type="NCBI Taxonomy" id="215465"/>
    <lineage>
        <taxon>Eukaryota</taxon>
        <taxon>Fungi</taxon>
        <taxon>Dikarya</taxon>
        <taxon>Ascomycota</taxon>
        <taxon>Pezizomycotina</taxon>
        <taxon>Dothideomycetes</taxon>
        <taxon>Dothideomycetidae</taxon>
        <taxon>Mycosphaerellales</taxon>
        <taxon>Mycosphaerellaceae</taxon>
        <taxon>Septoria</taxon>
    </lineage>
</organism>
<keyword evidence="3 6" id="KW-0812">Transmembrane</keyword>
<dbReference type="PANTHER" id="PTHR43791">
    <property type="entry name" value="PERMEASE-RELATED"/>
    <property type="match status" value="1"/>
</dbReference>
<name>A0A9Q9AY11_9PEZI</name>
<feature type="transmembrane region" description="Helical" evidence="6">
    <location>
        <begin position="303"/>
        <end position="323"/>
    </location>
</feature>
<evidence type="ECO:0000313" key="7">
    <source>
        <dbReference type="EMBL" id="USW57174.1"/>
    </source>
</evidence>
<gene>
    <name evidence="7" type="ORF">Slin15195_G104930</name>
</gene>
<dbReference type="FunFam" id="1.20.1250.20:FF:000018">
    <property type="entry name" value="MFS transporter permease"/>
    <property type="match status" value="1"/>
</dbReference>
<dbReference type="GO" id="GO:0016020">
    <property type="term" value="C:membrane"/>
    <property type="evidence" value="ECO:0007669"/>
    <property type="project" value="UniProtKB-SubCell"/>
</dbReference>
<feature type="transmembrane region" description="Helical" evidence="6">
    <location>
        <begin position="169"/>
        <end position="188"/>
    </location>
</feature>
<evidence type="ECO:0000256" key="1">
    <source>
        <dbReference type="ARBA" id="ARBA00004141"/>
    </source>
</evidence>
<sequence length="394" mass="43698">MDLHILPWICSAYLVNYLDRVNLGNARTLNNDMPEDNIVQQLGMSGNRYSIAVAVFFVPFPSNILLKYFTPRVWIGRIMISWGIVTLCTAAVSSYAGLLVVRFFLGLAEAGFFPGVIMYLCFWYPPHERATRMAIFAGSVAVAGAFSGLLASGIGFMNGVGGLRGWQWLFIWTGMPAVILGVAVWLWMPNYPQDCTFLDEEERAFAIARMGPFAPSADDKHFDKSVAKQTLMEPLFWIFALQYSFMTNSLNAFGYFAPTIVASLGFEGHTAQLLTVPPNVFALIIIIGNCLHSDFTKERTKHVIGGGIIAIANCGGISAPFLFPSIDGPQYEKGNWTVFAFLATSVFITTYQGWRLGTGFEYRDVKQTAGQNEQETQRKLSESNETVKTVLKEV</sequence>
<keyword evidence="2" id="KW-0813">Transport</keyword>
<evidence type="ECO:0000256" key="2">
    <source>
        <dbReference type="ARBA" id="ARBA00022448"/>
    </source>
</evidence>
<evidence type="ECO:0000256" key="3">
    <source>
        <dbReference type="ARBA" id="ARBA00022692"/>
    </source>
</evidence>
<evidence type="ECO:0000256" key="6">
    <source>
        <dbReference type="SAM" id="Phobius"/>
    </source>
</evidence>
<keyword evidence="5 6" id="KW-0472">Membrane</keyword>
<dbReference type="Gene3D" id="1.20.1250.20">
    <property type="entry name" value="MFS general substrate transporter like domains"/>
    <property type="match status" value="1"/>
</dbReference>
<evidence type="ECO:0000256" key="5">
    <source>
        <dbReference type="ARBA" id="ARBA00023136"/>
    </source>
</evidence>
<proteinExistence type="predicted"/>
<keyword evidence="4 6" id="KW-1133">Transmembrane helix</keyword>
<dbReference type="InterPro" id="IPR011701">
    <property type="entry name" value="MFS"/>
</dbReference>
<accession>A0A9Q9AY11</accession>
<feature type="transmembrane region" description="Helical" evidence="6">
    <location>
        <begin position="269"/>
        <end position="291"/>
    </location>
</feature>
<comment type="subcellular location">
    <subcellularLocation>
        <location evidence="1">Membrane</location>
        <topology evidence="1">Multi-pass membrane protein</topology>
    </subcellularLocation>
</comment>
<feature type="transmembrane region" description="Helical" evidence="6">
    <location>
        <begin position="49"/>
        <end position="66"/>
    </location>
</feature>
<dbReference type="InterPro" id="IPR036259">
    <property type="entry name" value="MFS_trans_sf"/>
</dbReference>